<dbReference type="InterPro" id="IPR047204">
    <property type="entry name" value="RMP1_RBD"/>
</dbReference>
<sequence>MDSQEILAIHSILHLIFHRNKNQHHGAKWWKWLSVLKRTTLDLARSGAQAHLVHIVPRCYVAFSTVVADNRFASLGIVLLATLARLSKVTGISQELKTSPRAIKPKKTGPVVKEDLGERVARVDAAPSVKSVKIARPESVPEPAENDSKRRKPKKSKKKKNAIDDVFNGLF</sequence>
<name>A0A1V6QAR6_9EURO</name>
<dbReference type="GO" id="GO:0000466">
    <property type="term" value="P:maturation of 5.8S rRNA from tricistronic rRNA transcript (SSU-rRNA, 5.8S rRNA, LSU-rRNA)"/>
    <property type="evidence" value="ECO:0007669"/>
    <property type="project" value="TreeGrafter"/>
</dbReference>
<dbReference type="GO" id="GO:0000294">
    <property type="term" value="P:nuclear-transcribed mRNA catabolic process, RNase MRP-dependent"/>
    <property type="evidence" value="ECO:0007669"/>
    <property type="project" value="TreeGrafter"/>
</dbReference>
<dbReference type="STRING" id="416450.A0A1V6QAR6"/>
<dbReference type="OrthoDB" id="5414547at2759"/>
<feature type="region of interest" description="Disordered" evidence="1">
    <location>
        <begin position="132"/>
        <end position="171"/>
    </location>
</feature>
<evidence type="ECO:0000313" key="4">
    <source>
        <dbReference type="Proteomes" id="UP000191672"/>
    </source>
</evidence>
<dbReference type="Proteomes" id="UP000191672">
    <property type="component" value="Unassembled WGS sequence"/>
</dbReference>
<dbReference type="CDD" id="cd22573">
    <property type="entry name" value="RMP1_RBD"/>
    <property type="match status" value="1"/>
</dbReference>
<reference evidence="4" key="1">
    <citation type="journal article" date="2017" name="Nat. Microbiol.">
        <title>Global analysis of biosynthetic gene clusters reveals vast potential of secondary metabolite production in Penicillium species.</title>
        <authorList>
            <person name="Nielsen J.C."/>
            <person name="Grijseels S."/>
            <person name="Prigent S."/>
            <person name="Ji B."/>
            <person name="Dainat J."/>
            <person name="Nielsen K.F."/>
            <person name="Frisvad J.C."/>
            <person name="Workman M."/>
            <person name="Nielsen J."/>
        </authorList>
    </citation>
    <scope>NUCLEOTIDE SEQUENCE [LARGE SCALE GENOMIC DNA]</scope>
    <source>
        <strain evidence="4">IBT 31811</strain>
    </source>
</reference>
<feature type="domain" description="RNase MRP protein 1 RNA binding" evidence="2">
    <location>
        <begin position="12"/>
        <end position="46"/>
    </location>
</feature>
<dbReference type="EMBL" id="MDYN01000008">
    <property type="protein sequence ID" value="OQD86328.1"/>
    <property type="molecule type" value="Genomic_DNA"/>
</dbReference>
<dbReference type="GO" id="GO:0000172">
    <property type="term" value="C:ribonuclease MRP complex"/>
    <property type="evidence" value="ECO:0007669"/>
    <property type="project" value="InterPro"/>
</dbReference>
<dbReference type="InterPro" id="IPR047205">
    <property type="entry name" value="RMP1"/>
</dbReference>
<gene>
    <name evidence="3" type="ORF">PENANT_c008G00284</name>
</gene>
<dbReference type="GO" id="GO:0042134">
    <property type="term" value="F:rRNA primary transcript binding"/>
    <property type="evidence" value="ECO:0007669"/>
    <property type="project" value="InterPro"/>
</dbReference>
<evidence type="ECO:0000259" key="2">
    <source>
        <dbReference type="Pfam" id="PF20945"/>
    </source>
</evidence>
<dbReference type="PANTHER" id="PTHR37792:SF1">
    <property type="entry name" value="RIBONUCLEASE MRP PROTEIN SUBUNIT RMP1"/>
    <property type="match status" value="1"/>
</dbReference>
<feature type="domain" description="RNase MRP protein 1 RNA binding" evidence="2">
    <location>
        <begin position="49"/>
        <end position="85"/>
    </location>
</feature>
<organism evidence="3 4">
    <name type="scientific">Penicillium antarcticum</name>
    <dbReference type="NCBI Taxonomy" id="416450"/>
    <lineage>
        <taxon>Eukaryota</taxon>
        <taxon>Fungi</taxon>
        <taxon>Dikarya</taxon>
        <taxon>Ascomycota</taxon>
        <taxon>Pezizomycotina</taxon>
        <taxon>Eurotiomycetes</taxon>
        <taxon>Eurotiomycetidae</taxon>
        <taxon>Eurotiales</taxon>
        <taxon>Aspergillaceae</taxon>
        <taxon>Penicillium</taxon>
    </lineage>
</organism>
<proteinExistence type="predicted"/>
<evidence type="ECO:0000313" key="3">
    <source>
        <dbReference type="EMBL" id="OQD86328.1"/>
    </source>
</evidence>
<accession>A0A1V6QAR6</accession>
<comment type="caution">
    <text evidence="3">The sequence shown here is derived from an EMBL/GenBank/DDBJ whole genome shotgun (WGS) entry which is preliminary data.</text>
</comment>
<evidence type="ECO:0000256" key="1">
    <source>
        <dbReference type="SAM" id="MobiDB-lite"/>
    </source>
</evidence>
<dbReference type="PANTHER" id="PTHR37792">
    <property type="entry name" value="RIBONUCLEASE MRP PROTEIN SUBUNIT RMP1"/>
    <property type="match status" value="1"/>
</dbReference>
<protein>
    <recommendedName>
        <fullName evidence="2">RNase MRP protein 1 RNA binding domain-containing protein</fullName>
    </recommendedName>
</protein>
<keyword evidence="4" id="KW-1185">Reference proteome</keyword>
<dbReference type="Pfam" id="PF20945">
    <property type="entry name" value="RMP1"/>
    <property type="match status" value="2"/>
</dbReference>
<feature type="compositionally biased region" description="Basic residues" evidence="1">
    <location>
        <begin position="149"/>
        <end position="160"/>
    </location>
</feature>
<dbReference type="AlphaFoldDB" id="A0A1V6QAR6"/>